<protein>
    <submittedName>
        <fullName evidence="2">Uncharacterized protein</fullName>
    </submittedName>
</protein>
<dbReference type="KEGG" id="spap:H3Z74_15495"/>
<dbReference type="RefSeq" id="WP_187760493.1">
    <property type="nucleotide sequence ID" value="NZ_CP061038.1"/>
</dbReference>
<dbReference type="EMBL" id="CP061038">
    <property type="protein sequence ID" value="QNQ08164.1"/>
    <property type="molecule type" value="Genomic_DNA"/>
</dbReference>
<sequence>MGDAIGLLILLACVAFPFVAMPLLWRRMKRVRNQAYIRSEPVSHQPAWQEPIRSENGLDLGRANSPNDDLIGLGDKATQARWPLDNQ</sequence>
<keyword evidence="1" id="KW-1133">Transmembrane helix</keyword>
<feature type="transmembrane region" description="Helical" evidence="1">
    <location>
        <begin position="6"/>
        <end position="25"/>
    </location>
</feature>
<organism evidence="2 3">
    <name type="scientific">Sphingomonas alpina</name>
    <dbReference type="NCBI Taxonomy" id="653931"/>
    <lineage>
        <taxon>Bacteria</taxon>
        <taxon>Pseudomonadati</taxon>
        <taxon>Pseudomonadota</taxon>
        <taxon>Alphaproteobacteria</taxon>
        <taxon>Sphingomonadales</taxon>
        <taxon>Sphingomonadaceae</taxon>
        <taxon>Sphingomonas</taxon>
    </lineage>
</organism>
<dbReference type="AlphaFoldDB" id="A0A7H0LER1"/>
<reference evidence="2 3" key="1">
    <citation type="submission" date="2020-09" db="EMBL/GenBank/DDBJ databases">
        <title>Sphingomonas sp., a new species isolated from pork steak.</title>
        <authorList>
            <person name="Heidler von Heilborn D."/>
        </authorList>
    </citation>
    <scope>NUCLEOTIDE SEQUENCE [LARGE SCALE GENOMIC DNA]</scope>
    <source>
        <strain evidence="3">S8-3T</strain>
    </source>
</reference>
<keyword evidence="1" id="KW-0472">Membrane</keyword>
<evidence type="ECO:0000313" key="2">
    <source>
        <dbReference type="EMBL" id="QNQ08164.1"/>
    </source>
</evidence>
<dbReference type="Proteomes" id="UP000516148">
    <property type="component" value="Chromosome"/>
</dbReference>
<gene>
    <name evidence="2" type="ORF">H3Z74_15495</name>
</gene>
<name>A0A7H0LER1_9SPHN</name>
<accession>A0A7H0LER1</accession>
<keyword evidence="3" id="KW-1185">Reference proteome</keyword>
<evidence type="ECO:0000313" key="3">
    <source>
        <dbReference type="Proteomes" id="UP000516148"/>
    </source>
</evidence>
<keyword evidence="1" id="KW-0812">Transmembrane</keyword>
<proteinExistence type="predicted"/>
<evidence type="ECO:0000256" key="1">
    <source>
        <dbReference type="SAM" id="Phobius"/>
    </source>
</evidence>